<keyword evidence="2" id="KW-0808">Transferase</keyword>
<dbReference type="GO" id="GO:0005737">
    <property type="term" value="C:cytoplasm"/>
    <property type="evidence" value="ECO:0007669"/>
    <property type="project" value="TreeGrafter"/>
</dbReference>
<feature type="domain" description="N-acetyltransferase" evidence="1">
    <location>
        <begin position="27"/>
        <end position="190"/>
    </location>
</feature>
<dbReference type="Proteomes" id="UP000176005">
    <property type="component" value="Unassembled WGS sequence"/>
</dbReference>
<dbReference type="PROSITE" id="PS51186">
    <property type="entry name" value="GNAT"/>
    <property type="match status" value="1"/>
</dbReference>
<dbReference type="PANTHER" id="PTHR43441:SF10">
    <property type="entry name" value="ACETYLTRANSFERASE"/>
    <property type="match status" value="1"/>
</dbReference>
<dbReference type="GO" id="GO:0008999">
    <property type="term" value="F:protein-N-terminal-alanine acetyltransferase activity"/>
    <property type="evidence" value="ECO:0007669"/>
    <property type="project" value="TreeGrafter"/>
</dbReference>
<dbReference type="InterPro" id="IPR016181">
    <property type="entry name" value="Acyl_CoA_acyltransferase"/>
</dbReference>
<name>A0A1E7KWM7_9ACTN</name>
<dbReference type="AlphaFoldDB" id="A0A1E7KWM7"/>
<keyword evidence="3" id="KW-1185">Reference proteome</keyword>
<sequence length="190" mass="20242">MNGADGPNEAGGTAGWPVAAPLTTRRLRLEPLRAGHAAEAFPVLADARLHTWTGERPPTRGEFEARLRRQSVGRSPDGTEGWLNWMLRLAPDGPLVGTVQATLRTSTEGAGAGGCTAELAWVVGTFAQGNGYAREAAHAIARWLRDRGTDTFTAHIRTGHTASESVARALGLSPTRTVVDGEIRWSGRAR</sequence>
<reference evidence="2 3" key="1">
    <citation type="journal article" date="2016" name="Front. Microbiol.">
        <title>Comparative Genomics Analysis of Streptomyces Species Reveals Their Adaptation to the Marine Environment and Their Diversity at the Genomic Level.</title>
        <authorList>
            <person name="Tian X."/>
            <person name="Zhang Z."/>
            <person name="Yang T."/>
            <person name="Chen M."/>
            <person name="Li J."/>
            <person name="Chen F."/>
            <person name="Yang J."/>
            <person name="Li W."/>
            <person name="Zhang B."/>
            <person name="Zhang Z."/>
            <person name="Wu J."/>
            <person name="Zhang C."/>
            <person name="Long L."/>
            <person name="Xiao J."/>
        </authorList>
    </citation>
    <scope>NUCLEOTIDE SEQUENCE [LARGE SCALE GENOMIC DNA]</scope>
    <source>
        <strain evidence="2 3">SCSIO 10429</strain>
    </source>
</reference>
<evidence type="ECO:0000313" key="3">
    <source>
        <dbReference type="Proteomes" id="UP000176005"/>
    </source>
</evidence>
<dbReference type="SUPFAM" id="SSF55729">
    <property type="entry name" value="Acyl-CoA N-acyltransferases (Nat)"/>
    <property type="match status" value="1"/>
</dbReference>
<accession>A0A1E7KWM7</accession>
<dbReference type="InterPro" id="IPR000182">
    <property type="entry name" value="GNAT_dom"/>
</dbReference>
<dbReference type="Pfam" id="PF13302">
    <property type="entry name" value="Acetyltransf_3"/>
    <property type="match status" value="1"/>
</dbReference>
<dbReference type="EMBL" id="LJGW01000429">
    <property type="protein sequence ID" value="OEV08334.1"/>
    <property type="molecule type" value="Genomic_DNA"/>
</dbReference>
<evidence type="ECO:0000259" key="1">
    <source>
        <dbReference type="PROSITE" id="PS51186"/>
    </source>
</evidence>
<gene>
    <name evidence="2" type="ORF">AN218_26950</name>
</gene>
<dbReference type="GO" id="GO:1990189">
    <property type="term" value="F:protein N-terminal-serine acetyltransferase activity"/>
    <property type="evidence" value="ECO:0007669"/>
    <property type="project" value="TreeGrafter"/>
</dbReference>
<evidence type="ECO:0000313" key="2">
    <source>
        <dbReference type="EMBL" id="OEV08334.1"/>
    </source>
</evidence>
<comment type="caution">
    <text evidence="2">The sequence shown here is derived from an EMBL/GenBank/DDBJ whole genome shotgun (WGS) entry which is preliminary data.</text>
</comment>
<protein>
    <submittedName>
        <fullName evidence="2">Acetyltransferase</fullName>
    </submittedName>
</protein>
<organism evidence="2 3">
    <name type="scientific">Streptomyces nanshensis</name>
    <dbReference type="NCBI Taxonomy" id="518642"/>
    <lineage>
        <taxon>Bacteria</taxon>
        <taxon>Bacillati</taxon>
        <taxon>Actinomycetota</taxon>
        <taxon>Actinomycetes</taxon>
        <taxon>Kitasatosporales</taxon>
        <taxon>Streptomycetaceae</taxon>
        <taxon>Streptomyces</taxon>
    </lineage>
</organism>
<proteinExistence type="predicted"/>
<dbReference type="InterPro" id="IPR051908">
    <property type="entry name" value="Ribosomal_N-acetyltransferase"/>
</dbReference>
<dbReference type="Gene3D" id="3.40.630.30">
    <property type="match status" value="1"/>
</dbReference>
<dbReference type="PANTHER" id="PTHR43441">
    <property type="entry name" value="RIBOSOMAL-PROTEIN-SERINE ACETYLTRANSFERASE"/>
    <property type="match status" value="1"/>
</dbReference>